<name>A0A3B4EWQ9_9CICH</name>
<dbReference type="GO" id="GO:0005634">
    <property type="term" value="C:nucleus"/>
    <property type="evidence" value="ECO:0007669"/>
    <property type="project" value="UniProtKB-SubCell"/>
</dbReference>
<evidence type="ECO:0000256" key="8">
    <source>
        <dbReference type="ARBA" id="ARBA00023125"/>
    </source>
</evidence>
<dbReference type="STRING" id="303518.ENSPNYP00000002138"/>
<evidence type="ECO:0000256" key="7">
    <source>
        <dbReference type="ARBA" id="ARBA00023015"/>
    </source>
</evidence>
<dbReference type="Ensembl" id="ENSPNYT00000002194.1">
    <property type="protein sequence ID" value="ENSPNYP00000002138.1"/>
    <property type="gene ID" value="ENSPNYG00000001708.1"/>
</dbReference>
<sequence>SVCHKHTELYMRTHTGEKPFVCTVCGKAFTQNGNLMGHMRGPTGERPCVCSVCGRSFSFEEYMKGSRSYNNM</sequence>
<evidence type="ECO:0000256" key="9">
    <source>
        <dbReference type="ARBA" id="ARBA00023163"/>
    </source>
</evidence>
<proteinExistence type="inferred from homology"/>
<evidence type="ECO:0000256" key="3">
    <source>
        <dbReference type="ARBA" id="ARBA00022723"/>
    </source>
</evidence>
<evidence type="ECO:0000256" key="1">
    <source>
        <dbReference type="ARBA" id="ARBA00004123"/>
    </source>
</evidence>
<dbReference type="SUPFAM" id="SSF57667">
    <property type="entry name" value="beta-beta-alpha zinc fingers"/>
    <property type="match status" value="1"/>
</dbReference>
<keyword evidence="10" id="KW-0539">Nucleus</keyword>
<dbReference type="Gene3D" id="3.30.160.60">
    <property type="entry name" value="Classic Zinc Finger"/>
    <property type="match status" value="2"/>
</dbReference>
<dbReference type="InterPro" id="IPR013087">
    <property type="entry name" value="Znf_C2H2_type"/>
</dbReference>
<keyword evidence="6" id="KW-0862">Zinc</keyword>
<dbReference type="GO" id="GO:0000981">
    <property type="term" value="F:DNA-binding transcription factor activity, RNA polymerase II-specific"/>
    <property type="evidence" value="ECO:0007669"/>
    <property type="project" value="TreeGrafter"/>
</dbReference>
<evidence type="ECO:0000313" key="13">
    <source>
        <dbReference type="Ensembl" id="ENSPNYP00000002138.1"/>
    </source>
</evidence>
<reference evidence="13" key="1">
    <citation type="submission" date="2023-09" db="UniProtKB">
        <authorList>
            <consortium name="Ensembl"/>
        </authorList>
    </citation>
    <scope>IDENTIFICATION</scope>
</reference>
<keyword evidence="5 11" id="KW-0863">Zinc-finger</keyword>
<dbReference type="PANTHER" id="PTHR23235:SF120">
    <property type="entry name" value="KRUPPEL-LIKE FACTOR 15"/>
    <property type="match status" value="1"/>
</dbReference>
<dbReference type="PROSITE" id="PS50157">
    <property type="entry name" value="ZINC_FINGER_C2H2_2"/>
    <property type="match status" value="1"/>
</dbReference>
<keyword evidence="9" id="KW-0804">Transcription</keyword>
<evidence type="ECO:0000256" key="4">
    <source>
        <dbReference type="ARBA" id="ARBA00022737"/>
    </source>
</evidence>
<keyword evidence="4" id="KW-0677">Repeat</keyword>
<protein>
    <recommendedName>
        <fullName evidence="12">C2H2-type domain-containing protein</fullName>
    </recommendedName>
</protein>
<dbReference type="GeneTree" id="ENSGT01150000286934"/>
<dbReference type="GO" id="GO:0008270">
    <property type="term" value="F:zinc ion binding"/>
    <property type="evidence" value="ECO:0007669"/>
    <property type="project" value="UniProtKB-KW"/>
</dbReference>
<dbReference type="AlphaFoldDB" id="A0A3B4EWQ9"/>
<evidence type="ECO:0000256" key="6">
    <source>
        <dbReference type="ARBA" id="ARBA00022833"/>
    </source>
</evidence>
<dbReference type="PANTHER" id="PTHR23235">
    <property type="entry name" value="KRUEPPEL-LIKE TRANSCRIPTION FACTOR"/>
    <property type="match status" value="1"/>
</dbReference>
<keyword evidence="3" id="KW-0479">Metal-binding</keyword>
<evidence type="ECO:0000256" key="10">
    <source>
        <dbReference type="ARBA" id="ARBA00023242"/>
    </source>
</evidence>
<keyword evidence="8" id="KW-0238">DNA-binding</keyword>
<comment type="subcellular location">
    <subcellularLocation>
        <location evidence="1">Nucleus</location>
    </subcellularLocation>
</comment>
<dbReference type="GO" id="GO:0000978">
    <property type="term" value="F:RNA polymerase II cis-regulatory region sequence-specific DNA binding"/>
    <property type="evidence" value="ECO:0007669"/>
    <property type="project" value="TreeGrafter"/>
</dbReference>
<evidence type="ECO:0000256" key="2">
    <source>
        <dbReference type="ARBA" id="ARBA00006991"/>
    </source>
</evidence>
<accession>A0A3B4EWQ9</accession>
<organism evidence="13">
    <name type="scientific">Pundamilia nyererei</name>
    <dbReference type="NCBI Taxonomy" id="303518"/>
    <lineage>
        <taxon>Eukaryota</taxon>
        <taxon>Metazoa</taxon>
        <taxon>Chordata</taxon>
        <taxon>Craniata</taxon>
        <taxon>Vertebrata</taxon>
        <taxon>Euteleostomi</taxon>
        <taxon>Actinopterygii</taxon>
        <taxon>Neopterygii</taxon>
        <taxon>Teleostei</taxon>
        <taxon>Neoteleostei</taxon>
        <taxon>Acanthomorphata</taxon>
        <taxon>Ovalentaria</taxon>
        <taxon>Cichlomorphae</taxon>
        <taxon>Cichliformes</taxon>
        <taxon>Cichlidae</taxon>
        <taxon>African cichlids</taxon>
        <taxon>Pseudocrenilabrinae</taxon>
        <taxon>Haplochromini</taxon>
        <taxon>Pundamilia</taxon>
    </lineage>
</organism>
<feature type="domain" description="C2H2-type" evidence="12">
    <location>
        <begin position="20"/>
        <end position="47"/>
    </location>
</feature>
<comment type="similarity">
    <text evidence="2">Belongs to the krueppel C2H2-type zinc-finger protein family.</text>
</comment>
<dbReference type="Pfam" id="PF00096">
    <property type="entry name" value="zf-C2H2"/>
    <property type="match status" value="1"/>
</dbReference>
<evidence type="ECO:0000259" key="12">
    <source>
        <dbReference type="PROSITE" id="PS50157"/>
    </source>
</evidence>
<keyword evidence="7" id="KW-0805">Transcription regulation</keyword>
<dbReference type="InterPro" id="IPR036236">
    <property type="entry name" value="Znf_C2H2_sf"/>
</dbReference>
<evidence type="ECO:0000256" key="5">
    <source>
        <dbReference type="ARBA" id="ARBA00022771"/>
    </source>
</evidence>
<dbReference type="FunFam" id="3.30.160.60:FF:001506">
    <property type="entry name" value="Zinc finger protein"/>
    <property type="match status" value="1"/>
</dbReference>
<evidence type="ECO:0000256" key="11">
    <source>
        <dbReference type="PROSITE-ProRule" id="PRU00042"/>
    </source>
</evidence>